<dbReference type="AlphaFoldDB" id="A0AAN5CX10"/>
<dbReference type="Gene3D" id="2.140.10.30">
    <property type="entry name" value="Dipeptidylpeptidase IV, N-terminal domain"/>
    <property type="match status" value="1"/>
</dbReference>
<keyword evidence="10" id="KW-0325">Glycoprotein</keyword>
<evidence type="ECO:0000256" key="10">
    <source>
        <dbReference type="ARBA" id="ARBA00023180"/>
    </source>
</evidence>
<dbReference type="Pfam" id="PF00930">
    <property type="entry name" value="DPPIV_N"/>
    <property type="match status" value="1"/>
</dbReference>
<feature type="domain" description="Dipeptidylpeptidase IV N-terminal" evidence="13">
    <location>
        <begin position="59"/>
        <end position="356"/>
    </location>
</feature>
<dbReference type="InterPro" id="IPR029058">
    <property type="entry name" value="AB_hydrolase_fold"/>
</dbReference>
<dbReference type="GO" id="GO:0012505">
    <property type="term" value="C:endomembrane system"/>
    <property type="evidence" value="ECO:0007669"/>
    <property type="project" value="UniProtKB-SubCell"/>
</dbReference>
<dbReference type="SUPFAM" id="SSF82171">
    <property type="entry name" value="DPP6 N-terminal domain-like"/>
    <property type="match status" value="1"/>
</dbReference>
<keyword evidence="5" id="KW-0378">Hydrolase</keyword>
<keyword evidence="7" id="KW-0735">Signal-anchor</keyword>
<dbReference type="PANTHER" id="PTHR11731">
    <property type="entry name" value="PROTEASE FAMILY S9B,C DIPEPTIDYL-PEPTIDASE IV-RELATED"/>
    <property type="match status" value="1"/>
</dbReference>
<feature type="domain" description="Peptidase S9 prolyl oligopeptidase catalytic" evidence="12">
    <location>
        <begin position="450"/>
        <end position="627"/>
    </location>
</feature>
<comment type="caution">
    <text evidence="14">The sequence shown here is derived from an EMBL/GenBank/DDBJ whole genome shotgun (WGS) entry which is preliminary data.</text>
</comment>
<evidence type="ECO:0000256" key="5">
    <source>
        <dbReference type="ARBA" id="ARBA00022801"/>
    </source>
</evidence>
<evidence type="ECO:0000256" key="6">
    <source>
        <dbReference type="ARBA" id="ARBA00022825"/>
    </source>
</evidence>
<keyword evidence="9" id="KW-0472">Membrane</keyword>
<comment type="subcellular location">
    <subcellularLocation>
        <location evidence="11">Endomembrane system</location>
        <topology evidence="11">Single-pass membrane protein</topology>
    </subcellularLocation>
    <subcellularLocation>
        <location evidence="1">Membrane</location>
        <topology evidence="1">Single-pass type II membrane protein</topology>
    </subcellularLocation>
</comment>
<dbReference type="Pfam" id="PF00326">
    <property type="entry name" value="Peptidase_S9"/>
    <property type="match status" value="1"/>
</dbReference>
<evidence type="ECO:0008006" key="16">
    <source>
        <dbReference type="Google" id="ProtNLM"/>
    </source>
</evidence>
<keyword evidence="3" id="KW-0645">Protease</keyword>
<keyword evidence="2" id="KW-0031">Aminopeptidase</keyword>
<evidence type="ECO:0000256" key="4">
    <source>
        <dbReference type="ARBA" id="ARBA00022692"/>
    </source>
</evidence>
<evidence type="ECO:0000256" key="2">
    <source>
        <dbReference type="ARBA" id="ARBA00022438"/>
    </source>
</evidence>
<keyword evidence="4" id="KW-0812">Transmembrane</keyword>
<evidence type="ECO:0000256" key="11">
    <source>
        <dbReference type="ARBA" id="ARBA00037847"/>
    </source>
</evidence>
<dbReference type="InterPro" id="IPR050278">
    <property type="entry name" value="Serine_Prot_S9B/DPPIV"/>
</dbReference>
<dbReference type="InterPro" id="IPR001375">
    <property type="entry name" value="Peptidase_S9_cat"/>
</dbReference>
<evidence type="ECO:0000256" key="1">
    <source>
        <dbReference type="ARBA" id="ARBA00004606"/>
    </source>
</evidence>
<dbReference type="InterPro" id="IPR002469">
    <property type="entry name" value="Peptidase_S9B_N"/>
</dbReference>
<reference evidence="15" key="1">
    <citation type="submission" date="2022-10" db="EMBL/GenBank/DDBJ databases">
        <title>Genome assembly of Pristionchus species.</title>
        <authorList>
            <person name="Yoshida K."/>
            <person name="Sommer R.J."/>
        </authorList>
    </citation>
    <scope>NUCLEOTIDE SEQUENCE [LARGE SCALE GENOMIC DNA]</scope>
    <source>
        <strain evidence="15">RS5460</strain>
    </source>
</reference>
<evidence type="ECO:0000313" key="15">
    <source>
        <dbReference type="Proteomes" id="UP001328107"/>
    </source>
</evidence>
<evidence type="ECO:0000259" key="13">
    <source>
        <dbReference type="Pfam" id="PF00930"/>
    </source>
</evidence>
<evidence type="ECO:0000256" key="9">
    <source>
        <dbReference type="ARBA" id="ARBA00023136"/>
    </source>
</evidence>
<evidence type="ECO:0000256" key="3">
    <source>
        <dbReference type="ARBA" id="ARBA00022670"/>
    </source>
</evidence>
<dbReference type="SUPFAM" id="SSF53474">
    <property type="entry name" value="alpha/beta-Hydrolases"/>
    <property type="match status" value="1"/>
</dbReference>
<dbReference type="GO" id="GO:0008239">
    <property type="term" value="F:dipeptidyl-peptidase activity"/>
    <property type="evidence" value="ECO:0007669"/>
    <property type="project" value="TreeGrafter"/>
</dbReference>
<organism evidence="14 15">
    <name type="scientific">Pristionchus mayeri</name>
    <dbReference type="NCBI Taxonomy" id="1317129"/>
    <lineage>
        <taxon>Eukaryota</taxon>
        <taxon>Metazoa</taxon>
        <taxon>Ecdysozoa</taxon>
        <taxon>Nematoda</taxon>
        <taxon>Chromadorea</taxon>
        <taxon>Rhabditida</taxon>
        <taxon>Rhabditina</taxon>
        <taxon>Diplogasteromorpha</taxon>
        <taxon>Diplogasteroidea</taxon>
        <taxon>Neodiplogasteridae</taxon>
        <taxon>Pristionchus</taxon>
    </lineage>
</organism>
<proteinExistence type="predicted"/>
<dbReference type="GO" id="GO:0004177">
    <property type="term" value="F:aminopeptidase activity"/>
    <property type="evidence" value="ECO:0007669"/>
    <property type="project" value="UniProtKB-KW"/>
</dbReference>
<gene>
    <name evidence="14" type="ORF">PMAYCL1PPCAC_22836</name>
</gene>
<evidence type="ECO:0000256" key="7">
    <source>
        <dbReference type="ARBA" id="ARBA00022968"/>
    </source>
</evidence>
<protein>
    <recommendedName>
        <fullName evidence="16">Venom dipeptidyl peptidase 4</fullName>
    </recommendedName>
</protein>
<sequence>MDSTARMLFVVSSIGGLIEADPLFNPDYHSDQNSFLVSQNGKYRQNKTDAPDASRHPDRKLFTMDIYDQTETQLIAHHEDLLEFKWAHDKIGYTFVKDDNVYYVSTPGKSPVKISPDNGMRHGTFDWMYTEEIFGSKNHDALWFSPSDKYLAYASRPQNTSREVLLTTYTRGETYNFNCNMEYPKTGEVRIAEYSVSIYNIERNESIEMNVQLRDQNSFHYLFAVSWVVLHGKELLMTTWANRWQNETTITLCSYELGTCSLIYEHKYDPKQWATPSDYAIAHSNSSIFVILPKEKGDNAWQQIAKIEITAEFLFKSIEFLPTDDYDILRILSYQPDEDTIAYLAHAPHPYNENEYISPAGENSVIKGDQCQTCKLPTYLTNNKTHNSGAIEQHDNNSTHYCKIETLTLHNGYEAIVQICSGDTELSSIPVTLRVYGGPNEIQVSEGKRAKAGRANVFIDVRGSGGRGWKYRSPVYGRLVTVEVEDTIEAMQMVLDRNPRLDRNRVGLTGWSYGGTMTLALVKKSPGLFKCALAGAPVTNFMYYDAAYTERYMGDAPSSNYTDLTVDVSAFRNTTLMLVHGMRDDNVHFQNSALMIEALEKADIPFQLMVYPNEDHQSAAGNLHYAHLREKFFSDCYA</sequence>
<name>A0AAN5CX10_9BILA</name>
<keyword evidence="6" id="KW-0720">Serine protease</keyword>
<evidence type="ECO:0000313" key="14">
    <source>
        <dbReference type="EMBL" id="GMR52641.1"/>
    </source>
</evidence>
<dbReference type="Gene3D" id="3.40.50.1820">
    <property type="entry name" value="alpha/beta hydrolase"/>
    <property type="match status" value="1"/>
</dbReference>
<keyword evidence="8" id="KW-1133">Transmembrane helix</keyword>
<dbReference type="GO" id="GO:0006508">
    <property type="term" value="P:proteolysis"/>
    <property type="evidence" value="ECO:0007669"/>
    <property type="project" value="UniProtKB-KW"/>
</dbReference>
<dbReference type="EMBL" id="BTRK01000005">
    <property type="protein sequence ID" value="GMR52641.1"/>
    <property type="molecule type" value="Genomic_DNA"/>
</dbReference>
<dbReference type="GO" id="GO:0008236">
    <property type="term" value="F:serine-type peptidase activity"/>
    <property type="evidence" value="ECO:0007669"/>
    <property type="project" value="UniProtKB-KW"/>
</dbReference>
<accession>A0AAN5CX10</accession>
<dbReference type="PANTHER" id="PTHR11731:SF200">
    <property type="entry name" value="DIPEPTIDYL PEPTIDASE 10, ISOFORM B"/>
    <property type="match status" value="1"/>
</dbReference>
<keyword evidence="15" id="KW-1185">Reference proteome</keyword>
<evidence type="ECO:0000256" key="8">
    <source>
        <dbReference type="ARBA" id="ARBA00022989"/>
    </source>
</evidence>
<dbReference type="Proteomes" id="UP001328107">
    <property type="component" value="Unassembled WGS sequence"/>
</dbReference>
<dbReference type="GO" id="GO:0005886">
    <property type="term" value="C:plasma membrane"/>
    <property type="evidence" value="ECO:0007669"/>
    <property type="project" value="TreeGrafter"/>
</dbReference>
<evidence type="ECO:0000259" key="12">
    <source>
        <dbReference type="Pfam" id="PF00326"/>
    </source>
</evidence>